<gene>
    <name evidence="1" type="ORF">KIH27_04195</name>
</gene>
<proteinExistence type="predicted"/>
<keyword evidence="2" id="KW-1185">Reference proteome</keyword>
<protein>
    <submittedName>
        <fullName evidence="1">Uncharacterized protein</fullName>
    </submittedName>
</protein>
<comment type="caution">
    <text evidence="1">The sequence shown here is derived from an EMBL/GenBank/DDBJ whole genome shotgun (WGS) entry which is preliminary data.</text>
</comment>
<accession>A0ABS5RET6</accession>
<evidence type="ECO:0000313" key="1">
    <source>
        <dbReference type="EMBL" id="MBS9532787.1"/>
    </source>
</evidence>
<reference evidence="1 2" key="1">
    <citation type="submission" date="2021-05" db="EMBL/GenBank/DDBJ databases">
        <title>Mycobacterium acidophilum sp. nov., an extremely acid-tolerant member of the genus Mycobacterium.</title>
        <authorList>
            <person name="Xia J."/>
        </authorList>
    </citation>
    <scope>NUCLEOTIDE SEQUENCE [LARGE SCALE GENOMIC DNA]</scope>
    <source>
        <strain evidence="1 2">M1</strain>
    </source>
</reference>
<dbReference type="Proteomes" id="UP001519535">
    <property type="component" value="Unassembled WGS sequence"/>
</dbReference>
<dbReference type="EMBL" id="JAHCLR010000005">
    <property type="protein sequence ID" value="MBS9532787.1"/>
    <property type="molecule type" value="Genomic_DNA"/>
</dbReference>
<name>A0ABS5RET6_9MYCO</name>
<evidence type="ECO:0000313" key="2">
    <source>
        <dbReference type="Proteomes" id="UP001519535"/>
    </source>
</evidence>
<organism evidence="1 2">
    <name type="scientific">Mycolicibacter acidiphilus</name>
    <dbReference type="NCBI Taxonomy" id="2835306"/>
    <lineage>
        <taxon>Bacteria</taxon>
        <taxon>Bacillati</taxon>
        <taxon>Actinomycetota</taxon>
        <taxon>Actinomycetes</taxon>
        <taxon>Mycobacteriales</taxon>
        <taxon>Mycobacteriaceae</taxon>
        <taxon>Mycolicibacter</taxon>
    </lineage>
</organism>
<sequence>MTQPATAALDTDLGKPATLVVKQLKVFGDWAFVYGSLLGADGGPIDYAGTPYAEAATNHAKSRSYAALLRRDGDGWALTDQAVGPTDPAWQAWPSQYGVPAPLVEVPGN</sequence>